<feature type="binding site" evidence="16">
    <location>
        <position position="499"/>
    </location>
    <ligand>
        <name>Zn(2+)</name>
        <dbReference type="ChEBI" id="CHEBI:29105"/>
        <note>catalytic</note>
    </ligand>
</feature>
<feature type="binding site" evidence="16">
    <location>
        <position position="552"/>
    </location>
    <ligand>
        <name>Zn(2+)</name>
        <dbReference type="ChEBI" id="CHEBI:29105"/>
        <note>catalytic</note>
    </ligand>
</feature>
<dbReference type="Gene3D" id="3.30.540.30">
    <property type="match status" value="3"/>
</dbReference>
<keyword evidence="10 14" id="KW-0378">Hydrolase</keyword>
<evidence type="ECO:0000256" key="12">
    <source>
        <dbReference type="ARBA" id="ARBA00022990"/>
    </source>
</evidence>
<dbReference type="EMBL" id="JARGDH010000004">
    <property type="protein sequence ID" value="KAL0270364.1"/>
    <property type="molecule type" value="Genomic_DNA"/>
</dbReference>
<keyword evidence="13 14" id="KW-0482">Metalloprotease</keyword>
<keyword evidence="11 14" id="KW-0862">Zinc</keyword>
<evidence type="ECO:0000256" key="2">
    <source>
        <dbReference type="ARBA" id="ARBA00004496"/>
    </source>
</evidence>
<proteinExistence type="inferred from homology"/>
<dbReference type="PANTHER" id="PTHR23422:SF11">
    <property type="entry name" value="DIPEPTIDYL PEPTIDASE 3"/>
    <property type="match status" value="1"/>
</dbReference>
<gene>
    <name evidence="17" type="ORF">PYX00_007798</name>
</gene>
<dbReference type="FunFam" id="3.30.540.30:FF:000001">
    <property type="entry name" value="Dipeptidyl peptidase 3"/>
    <property type="match status" value="1"/>
</dbReference>
<dbReference type="InterPro" id="IPR005317">
    <property type="entry name" value="Dipeptidyl-peptase3"/>
</dbReference>
<dbReference type="GO" id="GO:0005737">
    <property type="term" value="C:cytoplasm"/>
    <property type="evidence" value="ECO:0007669"/>
    <property type="project" value="UniProtKB-SubCell"/>
</dbReference>
<evidence type="ECO:0000256" key="9">
    <source>
        <dbReference type="ARBA" id="ARBA00022723"/>
    </source>
</evidence>
<evidence type="ECO:0000256" key="5">
    <source>
        <dbReference type="ARBA" id="ARBA00014713"/>
    </source>
</evidence>
<name>A0AAW2HL67_9NEOP</name>
<dbReference type="GO" id="GO:0004177">
    <property type="term" value="F:aminopeptidase activity"/>
    <property type="evidence" value="ECO:0007669"/>
    <property type="project" value="UniProtKB-KW"/>
</dbReference>
<comment type="caution">
    <text evidence="17">The sequence shown here is derived from an EMBL/GenBank/DDBJ whole genome shotgun (WGS) entry which is preliminary data.</text>
</comment>
<sequence>MRVPNILLSIHTQRLLQQHAGPWASVICRSKSRRVVQKTIMSSENQSEKRSKIDSQFILHVSTPVVELDVDVAFKNLTPREKLYAHYLSKASWYGSLICLIQGSPESPLIFSLILRVFGEQPVHELQKLAVENGVSLEDFQALLVYAAGVLDNLANYKSFGDTKFVPAAPMEVFEKVIMLSNVYKMEPKKISSMWQEVKTSIYSLSDKEKTLGFPDQGITTYMSPNCTKADTDLVNKYLRHIGMEAYNTRVFKTQDENNEDVYEIRIASAESGFYPNPLRDNDKFGCATFRVTRGDYSPLLGYTVEYLKKAKEYVANDTERLMLEKYIESFETGSLDAHKDGSRYWIKNKGPVVETYIGFIETYRDPAGERADFTGWVAFVNKKRSANFAKLVESAERILPDLPWGRSFEKDVFLKPDFTSLDVLTFANCSVPAGINIPNYDTIRQNEGYKNVSLGNVISSAPKEKKISFLSPEDQELIKEYRTKSFEVQVGLHELLGHGSGKLFRMDANGELNFDIVSVVNPLTGEDVKMWYGPNETYDSKFTVISSSYEECRAEAVGLYLSLNPEVLQIFGYEGREAEKLVYTNWLSMMWNVIANGPDSYCAEKKVWLQAHAQARYVLLRVLMEAGEGLITVTETDPGKDLLLSLDRTKIYTVGKKAIADFLLKLQVYKSTGDIKSAEAMYRAYSEVPEKGSPWANWRKIAFLHMKPRRMFLQANTVLKDGEVILKRYEPSFTGIIQSWMDRFDSIYVVHRILEDLWLREKAYFH</sequence>
<evidence type="ECO:0000256" key="8">
    <source>
        <dbReference type="ARBA" id="ARBA00022670"/>
    </source>
</evidence>
<evidence type="ECO:0000256" key="16">
    <source>
        <dbReference type="PIRSR" id="PIRSR007828-2"/>
    </source>
</evidence>
<accession>A0AAW2HL67</accession>
<dbReference type="Pfam" id="PF03571">
    <property type="entry name" value="Peptidase_M49"/>
    <property type="match status" value="1"/>
</dbReference>
<dbReference type="GO" id="GO:0008235">
    <property type="term" value="F:metalloexopeptidase activity"/>
    <property type="evidence" value="ECO:0007669"/>
    <property type="project" value="InterPro"/>
</dbReference>
<dbReference type="PIRSF" id="PIRSF007828">
    <property type="entry name" value="Dipeptidyl-peptidase_III"/>
    <property type="match status" value="1"/>
</dbReference>
<evidence type="ECO:0000256" key="10">
    <source>
        <dbReference type="ARBA" id="ARBA00022801"/>
    </source>
</evidence>
<evidence type="ECO:0000256" key="15">
    <source>
        <dbReference type="PIRSR" id="PIRSR007828-1"/>
    </source>
</evidence>
<dbReference type="EMBL" id="JARGDH010000004">
    <property type="protein sequence ID" value="KAL0270366.1"/>
    <property type="molecule type" value="Genomic_DNA"/>
</dbReference>
<dbReference type="GO" id="GO:0006508">
    <property type="term" value="P:proteolysis"/>
    <property type="evidence" value="ECO:0007669"/>
    <property type="project" value="UniProtKB-KW"/>
</dbReference>
<evidence type="ECO:0000256" key="14">
    <source>
        <dbReference type="PIRNR" id="PIRNR007828"/>
    </source>
</evidence>
<keyword evidence="12" id="KW-0007">Acetylation</keyword>
<evidence type="ECO:0000256" key="6">
    <source>
        <dbReference type="ARBA" id="ARBA00022438"/>
    </source>
</evidence>
<organism evidence="17">
    <name type="scientific">Menopon gallinae</name>
    <name type="common">poultry shaft louse</name>
    <dbReference type="NCBI Taxonomy" id="328185"/>
    <lineage>
        <taxon>Eukaryota</taxon>
        <taxon>Metazoa</taxon>
        <taxon>Ecdysozoa</taxon>
        <taxon>Arthropoda</taxon>
        <taxon>Hexapoda</taxon>
        <taxon>Insecta</taxon>
        <taxon>Pterygota</taxon>
        <taxon>Neoptera</taxon>
        <taxon>Paraneoptera</taxon>
        <taxon>Psocodea</taxon>
        <taxon>Troctomorpha</taxon>
        <taxon>Phthiraptera</taxon>
        <taxon>Amblycera</taxon>
        <taxon>Menoponidae</taxon>
        <taxon>Menopon</taxon>
    </lineage>
</organism>
<dbReference type="AlphaFoldDB" id="A0AAW2HL67"/>
<dbReference type="EC" id="3.4.14.4" evidence="4 14"/>
<evidence type="ECO:0000256" key="3">
    <source>
        <dbReference type="ARBA" id="ARBA00010200"/>
    </source>
</evidence>
<reference evidence="17" key="1">
    <citation type="journal article" date="2024" name="Gigascience">
        <title>Chromosome-level genome of the poultry shaft louse Menopon gallinae provides insight into the host-switching and adaptive evolution of parasitic lice.</title>
        <authorList>
            <person name="Xu Y."/>
            <person name="Ma L."/>
            <person name="Liu S."/>
            <person name="Liang Y."/>
            <person name="Liu Q."/>
            <person name="He Z."/>
            <person name="Tian L."/>
            <person name="Duan Y."/>
            <person name="Cai W."/>
            <person name="Li H."/>
            <person name="Song F."/>
        </authorList>
    </citation>
    <scope>NUCLEOTIDE SEQUENCE</scope>
    <source>
        <strain evidence="17">Cailab_2023a</strain>
    </source>
</reference>
<dbReference type="FunFam" id="3.30.540.30:FF:000002">
    <property type="entry name" value="Dipeptidyl peptidase 3"/>
    <property type="match status" value="1"/>
</dbReference>
<keyword evidence="9 14" id="KW-0479">Metal-binding</keyword>
<dbReference type="FunFam" id="3.30.540.30:FF:000003">
    <property type="entry name" value="Dipeptidyl peptidase 3"/>
    <property type="match status" value="1"/>
</dbReference>
<dbReference type="GO" id="GO:0008239">
    <property type="term" value="F:dipeptidyl-peptidase activity"/>
    <property type="evidence" value="ECO:0007669"/>
    <property type="project" value="UniProtKB-UniRule"/>
</dbReference>
<keyword evidence="6 14" id="KW-0031">Aminopeptidase</keyword>
<dbReference type="InterPro" id="IPR039461">
    <property type="entry name" value="Peptidase_M49"/>
</dbReference>
<feature type="binding site" evidence="16">
    <location>
        <position position="494"/>
    </location>
    <ligand>
        <name>Zn(2+)</name>
        <dbReference type="ChEBI" id="CHEBI:29105"/>
        <note>catalytic</note>
    </ligand>
</feature>
<evidence type="ECO:0000313" key="17">
    <source>
        <dbReference type="EMBL" id="KAL0270366.1"/>
    </source>
</evidence>
<protein>
    <recommendedName>
        <fullName evidence="5 14">Dipeptidyl peptidase 3</fullName>
        <ecNumber evidence="4 14">3.4.14.4</ecNumber>
    </recommendedName>
    <alternativeName>
        <fullName evidence="14">Dipeptidyl aminopeptidase III</fullName>
    </alternativeName>
    <alternativeName>
        <fullName evidence="14">Dipeptidyl peptidase III</fullName>
    </alternativeName>
</protein>
<comment type="subcellular location">
    <subcellularLocation>
        <location evidence="2">Cytoplasm</location>
    </subcellularLocation>
</comment>
<evidence type="ECO:0000256" key="11">
    <source>
        <dbReference type="ARBA" id="ARBA00022833"/>
    </source>
</evidence>
<comment type="catalytic activity">
    <reaction evidence="1 14">
        <text>Release of an N-terminal dipeptide from a peptide comprising four or more residues, with broad specificity. Also acts on dipeptidyl 2-naphthylamides.</text>
        <dbReference type="EC" id="3.4.14.4"/>
    </reaction>
</comment>
<keyword evidence="7 14" id="KW-0963">Cytoplasm</keyword>
<evidence type="ECO:0000256" key="7">
    <source>
        <dbReference type="ARBA" id="ARBA00022490"/>
    </source>
</evidence>
<comment type="cofactor">
    <cofactor evidence="14 16">
        <name>Zn(2+)</name>
        <dbReference type="ChEBI" id="CHEBI:29105"/>
    </cofactor>
    <text evidence="14 16">Binds 1 zinc ion per subunit.</text>
</comment>
<feature type="active site" evidence="15">
    <location>
        <position position="495"/>
    </location>
</feature>
<dbReference type="PANTHER" id="PTHR23422">
    <property type="entry name" value="DIPEPTIDYL PEPTIDASE III-RELATED"/>
    <property type="match status" value="1"/>
</dbReference>
<keyword evidence="8 14" id="KW-0645">Protease</keyword>
<evidence type="ECO:0000256" key="4">
    <source>
        <dbReference type="ARBA" id="ARBA00012063"/>
    </source>
</evidence>
<evidence type="ECO:0000256" key="13">
    <source>
        <dbReference type="ARBA" id="ARBA00023049"/>
    </source>
</evidence>
<evidence type="ECO:0000256" key="1">
    <source>
        <dbReference type="ARBA" id="ARBA00001336"/>
    </source>
</evidence>
<dbReference type="GO" id="GO:0008270">
    <property type="term" value="F:zinc ion binding"/>
    <property type="evidence" value="ECO:0007669"/>
    <property type="project" value="UniProtKB-ARBA"/>
</dbReference>
<comment type="similarity">
    <text evidence="3 14">Belongs to the peptidase M49 family.</text>
</comment>